<evidence type="ECO:0000256" key="2">
    <source>
        <dbReference type="ARBA" id="ARBA00008573"/>
    </source>
</evidence>
<dbReference type="Proteomes" id="UP001049176">
    <property type="component" value="Chromosome 1"/>
</dbReference>
<dbReference type="PANTHER" id="PTHR12300:SF161">
    <property type="entry name" value="RECEPTOR EXPRESSION-ENHANCING PROTEIN"/>
    <property type="match status" value="1"/>
</dbReference>
<keyword evidence="9" id="KW-1185">Reference proteome</keyword>
<gene>
    <name evidence="8" type="ORF">E1B28_000921</name>
</gene>
<organism evidence="8 9">
    <name type="scientific">Marasmius oreades</name>
    <name type="common">fairy-ring Marasmius</name>
    <dbReference type="NCBI Taxonomy" id="181124"/>
    <lineage>
        <taxon>Eukaryota</taxon>
        <taxon>Fungi</taxon>
        <taxon>Dikarya</taxon>
        <taxon>Basidiomycota</taxon>
        <taxon>Agaricomycotina</taxon>
        <taxon>Agaricomycetes</taxon>
        <taxon>Agaricomycetidae</taxon>
        <taxon>Agaricales</taxon>
        <taxon>Marasmiineae</taxon>
        <taxon>Marasmiaceae</taxon>
        <taxon>Marasmius</taxon>
    </lineage>
</organism>
<dbReference type="GeneID" id="66069997"/>
<feature type="compositionally biased region" description="Low complexity" evidence="7">
    <location>
        <begin position="179"/>
        <end position="208"/>
    </location>
</feature>
<keyword evidence="3" id="KW-0812">Transmembrane</keyword>
<dbReference type="KEGG" id="more:E1B28_000921"/>
<dbReference type="InterPro" id="IPR004345">
    <property type="entry name" value="TB2_DP1_HVA22"/>
</dbReference>
<accession>A0A9P8AEV4</accession>
<keyword evidence="4" id="KW-1133">Transmembrane helix</keyword>
<evidence type="ECO:0000256" key="4">
    <source>
        <dbReference type="ARBA" id="ARBA00022989"/>
    </source>
</evidence>
<comment type="similarity">
    <text evidence="2 6">Belongs to the DP1 family.</text>
</comment>
<evidence type="ECO:0000313" key="9">
    <source>
        <dbReference type="Proteomes" id="UP001049176"/>
    </source>
</evidence>
<dbReference type="EMBL" id="CM032181">
    <property type="protein sequence ID" value="KAG7099042.1"/>
    <property type="molecule type" value="Genomic_DNA"/>
</dbReference>
<dbReference type="Pfam" id="PF03134">
    <property type="entry name" value="TB2_DP1_HVA22"/>
    <property type="match status" value="1"/>
</dbReference>
<evidence type="ECO:0000256" key="1">
    <source>
        <dbReference type="ARBA" id="ARBA00004141"/>
    </source>
</evidence>
<reference evidence="8" key="1">
    <citation type="journal article" date="2021" name="Genome Biol. Evol.">
        <title>The assembled and annotated genome of the fairy-ring fungus Marasmius oreades.</title>
        <authorList>
            <person name="Hiltunen M."/>
            <person name="Ament-Velasquez S.L."/>
            <person name="Johannesson H."/>
        </authorList>
    </citation>
    <scope>NUCLEOTIDE SEQUENCE</scope>
    <source>
        <strain evidence="8">03SP1</strain>
    </source>
</reference>
<proteinExistence type="inferred from homology"/>
<sequence>MFSLFFSVICAWFAYFLPCFATYKTLTKRPVVEADVERWCMYWSVVGALVGFEYVAEWFVSWLPFYWEIKTVFLLFLSLPQIQGSTFIYTNYLEPFFAKNETQIDEGITSIQTNTFVFVQSKLAAIWNLLWSVINKTPANGQGQQRQGPPLSFDAAMGLFKAYAPSVLSAMQPANKGLAPNAASTPSMAPSASSTSIPRVSAHSRASPSPSPFGDATPPLPESVDHI</sequence>
<dbReference type="OrthoDB" id="434647at2759"/>
<feature type="region of interest" description="Disordered" evidence="7">
    <location>
        <begin position="178"/>
        <end position="227"/>
    </location>
</feature>
<dbReference type="GO" id="GO:0016020">
    <property type="term" value="C:membrane"/>
    <property type="evidence" value="ECO:0007669"/>
    <property type="project" value="UniProtKB-SubCell"/>
</dbReference>
<dbReference type="PANTHER" id="PTHR12300">
    <property type="entry name" value="HVA22-LIKE PROTEINS"/>
    <property type="match status" value="1"/>
</dbReference>
<evidence type="ECO:0000313" key="8">
    <source>
        <dbReference type="EMBL" id="KAG7099042.1"/>
    </source>
</evidence>
<evidence type="ECO:0000256" key="5">
    <source>
        <dbReference type="ARBA" id="ARBA00023136"/>
    </source>
</evidence>
<protein>
    <recommendedName>
        <fullName evidence="6">Protein YOP1</fullName>
    </recommendedName>
</protein>
<dbReference type="RefSeq" id="XP_043015512.1">
    <property type="nucleotide sequence ID" value="XM_043146807.1"/>
</dbReference>
<evidence type="ECO:0000256" key="3">
    <source>
        <dbReference type="ARBA" id="ARBA00022692"/>
    </source>
</evidence>
<keyword evidence="5" id="KW-0472">Membrane</keyword>
<comment type="caution">
    <text evidence="8">The sequence shown here is derived from an EMBL/GenBank/DDBJ whole genome shotgun (WGS) entry which is preliminary data.</text>
</comment>
<comment type="subcellular location">
    <subcellularLocation>
        <location evidence="1 6">Membrane</location>
        <topology evidence="1 6">Multi-pass membrane protein</topology>
    </subcellularLocation>
</comment>
<name>A0A9P8AEV4_9AGAR</name>
<evidence type="ECO:0000256" key="6">
    <source>
        <dbReference type="RuleBase" id="RU362006"/>
    </source>
</evidence>
<evidence type="ECO:0000256" key="7">
    <source>
        <dbReference type="SAM" id="MobiDB-lite"/>
    </source>
</evidence>
<dbReference type="AlphaFoldDB" id="A0A9P8AEV4"/>